<evidence type="ECO:0000313" key="11">
    <source>
        <dbReference type="EMBL" id="OWF55283.1"/>
    </source>
</evidence>
<sequence>MSSTALQEEFPLHWLVWDNKYQDLDRELARDVHELEKLDPRGRTALHLAVTLGHIESTRVLVRYGASTMAENKGNWSVLHEAVSTGDPELVQLVLKHRDYQRYSKRTVGVPELLQKLKESSDFYVEMKWEFTSWVPLVSRMCPSDTYRVWKSGSNVRIDTTLLGFDNMSWERGSRSYIFKGTANSATVMEVDHDRREIFSETMQILPPNFDISVMNPSDDSVAARLTNPLVTTFVDTEKISFERNKSGILGWRSDRSETVNGYESKVFGASNVELVTKTRVEHLSEQDKQKSKKNNKTPLESFLGVAEEQNKKQGASNGDVSSVMFNPSAITPEEYFNSFIDLSDRDIGRPIDQTTKTQKFKATLWLCENYPLSLQEQVVPIIDLMSSSNAHFRKLRDFITLQLPAGFPIKIEIPLFHVLNARITFGNISAMDQPVDGVTPLRSEDETKCKCVVEESCFEPPSGYIRLGDGGGHHGRLQDEDDELLQFAIQQSLIQTGNTENDQQLTFWEALNNIRPPPPGTVGPEEADQLLQKAIAESIALSGGPSPEDGDPPIETQPTPQILNDHETQMRVALQLSQRQQQEDDIRRRQEEEELEMILKLSLTEK</sequence>
<evidence type="ECO:0000256" key="3">
    <source>
        <dbReference type="ARBA" id="ARBA00022475"/>
    </source>
</evidence>
<accession>A0A210R2H2</accession>
<gene>
    <name evidence="11" type="ORF">KP79_PYT16347</name>
</gene>
<dbReference type="GO" id="GO:0005770">
    <property type="term" value="C:late endosome"/>
    <property type="evidence" value="ECO:0007669"/>
    <property type="project" value="UniProtKB-SubCell"/>
</dbReference>
<dbReference type="InterPro" id="IPR055285">
    <property type="entry name" value="ANKRD13_C"/>
</dbReference>
<name>A0A210R2H2_MIZYE</name>
<dbReference type="GO" id="GO:0002091">
    <property type="term" value="P:negative regulation of receptor internalization"/>
    <property type="evidence" value="ECO:0007669"/>
    <property type="project" value="UniProtKB-ARBA"/>
</dbReference>
<evidence type="ECO:0000256" key="2">
    <source>
        <dbReference type="ARBA" id="ARBA00004603"/>
    </source>
</evidence>
<evidence type="ECO:0000256" key="7">
    <source>
        <dbReference type="ARBA" id="ARBA00024956"/>
    </source>
</evidence>
<keyword evidence="4" id="KW-0677">Repeat</keyword>
<evidence type="ECO:0000256" key="4">
    <source>
        <dbReference type="ARBA" id="ARBA00022737"/>
    </source>
</evidence>
<evidence type="ECO:0000256" key="6">
    <source>
        <dbReference type="ARBA" id="ARBA00023136"/>
    </source>
</evidence>
<dbReference type="PANTHER" id="PTHR12447:SF31">
    <property type="entry name" value="LD31969P"/>
    <property type="match status" value="1"/>
</dbReference>
<dbReference type="SMART" id="SM00726">
    <property type="entry name" value="UIM"/>
    <property type="match status" value="3"/>
</dbReference>
<dbReference type="Proteomes" id="UP000242188">
    <property type="component" value="Unassembled WGS sequence"/>
</dbReference>
<organism evidence="11 12">
    <name type="scientific">Mizuhopecten yessoensis</name>
    <name type="common">Japanese scallop</name>
    <name type="synonym">Patinopecten yessoensis</name>
    <dbReference type="NCBI Taxonomy" id="6573"/>
    <lineage>
        <taxon>Eukaryota</taxon>
        <taxon>Metazoa</taxon>
        <taxon>Spiralia</taxon>
        <taxon>Lophotrochozoa</taxon>
        <taxon>Mollusca</taxon>
        <taxon>Bivalvia</taxon>
        <taxon>Autobranchia</taxon>
        <taxon>Pteriomorphia</taxon>
        <taxon>Pectinida</taxon>
        <taxon>Pectinoidea</taxon>
        <taxon>Pectinidae</taxon>
        <taxon>Mizuhopecten</taxon>
    </lineage>
</organism>
<proteinExistence type="predicted"/>
<dbReference type="PANTHER" id="PTHR12447">
    <property type="entry name" value="ANKYRIN REPEAT DOMAIN-CONTAINING PROTEIN 13"/>
    <property type="match status" value="1"/>
</dbReference>
<dbReference type="SUPFAM" id="SSF48403">
    <property type="entry name" value="Ankyrin repeat"/>
    <property type="match status" value="1"/>
</dbReference>
<protein>
    <submittedName>
        <fullName evidence="11">Ankyrin repeat domain-containing protein 13B</fullName>
    </submittedName>
</protein>
<reference evidence="11 12" key="1">
    <citation type="journal article" date="2017" name="Nat. Ecol. Evol.">
        <title>Scallop genome provides insights into evolution of bilaterian karyotype and development.</title>
        <authorList>
            <person name="Wang S."/>
            <person name="Zhang J."/>
            <person name="Jiao W."/>
            <person name="Li J."/>
            <person name="Xun X."/>
            <person name="Sun Y."/>
            <person name="Guo X."/>
            <person name="Huan P."/>
            <person name="Dong B."/>
            <person name="Zhang L."/>
            <person name="Hu X."/>
            <person name="Sun X."/>
            <person name="Wang J."/>
            <person name="Zhao C."/>
            <person name="Wang Y."/>
            <person name="Wang D."/>
            <person name="Huang X."/>
            <person name="Wang R."/>
            <person name="Lv J."/>
            <person name="Li Y."/>
            <person name="Zhang Z."/>
            <person name="Liu B."/>
            <person name="Lu W."/>
            <person name="Hui Y."/>
            <person name="Liang J."/>
            <person name="Zhou Z."/>
            <person name="Hou R."/>
            <person name="Li X."/>
            <person name="Liu Y."/>
            <person name="Li H."/>
            <person name="Ning X."/>
            <person name="Lin Y."/>
            <person name="Zhao L."/>
            <person name="Xing Q."/>
            <person name="Dou J."/>
            <person name="Li Y."/>
            <person name="Mao J."/>
            <person name="Guo H."/>
            <person name="Dou H."/>
            <person name="Li T."/>
            <person name="Mu C."/>
            <person name="Jiang W."/>
            <person name="Fu Q."/>
            <person name="Fu X."/>
            <person name="Miao Y."/>
            <person name="Liu J."/>
            <person name="Yu Q."/>
            <person name="Li R."/>
            <person name="Liao H."/>
            <person name="Li X."/>
            <person name="Kong Y."/>
            <person name="Jiang Z."/>
            <person name="Chourrout D."/>
            <person name="Li R."/>
            <person name="Bao Z."/>
        </authorList>
    </citation>
    <scope>NUCLEOTIDE SEQUENCE [LARGE SCALE GENOMIC DNA]</scope>
    <source>
        <strain evidence="11 12">PY_sf001</strain>
    </source>
</reference>
<dbReference type="FunFam" id="1.25.40.20:FF:000057">
    <property type="entry name" value="Ankyrin repeat domain-containing protein 13B"/>
    <property type="match status" value="1"/>
</dbReference>
<comment type="caution">
    <text evidence="11">The sequence shown here is derived from an EMBL/GenBank/DDBJ whole genome shotgun (WGS) entry which is preliminary data.</text>
</comment>
<dbReference type="OrthoDB" id="1585644at2759"/>
<evidence type="ECO:0000313" key="12">
    <source>
        <dbReference type="Proteomes" id="UP000242188"/>
    </source>
</evidence>
<dbReference type="EMBL" id="NEDP02000704">
    <property type="protein sequence ID" value="OWF55283.1"/>
    <property type="molecule type" value="Genomic_DNA"/>
</dbReference>
<evidence type="ECO:0000256" key="1">
    <source>
        <dbReference type="ARBA" id="ARBA00004236"/>
    </source>
</evidence>
<evidence type="ECO:0000256" key="9">
    <source>
        <dbReference type="SAM" id="MobiDB-lite"/>
    </source>
</evidence>
<keyword evidence="6" id="KW-0472">Membrane</keyword>
<dbReference type="AlphaFoldDB" id="A0A210R2H2"/>
<dbReference type="InterPro" id="IPR021832">
    <property type="entry name" value="ANKRD13"/>
</dbReference>
<keyword evidence="12" id="KW-1185">Reference proteome</keyword>
<feature type="domain" description="Ankyrin repeat" evidence="10">
    <location>
        <begin position="157"/>
        <end position="465"/>
    </location>
</feature>
<dbReference type="InterPro" id="IPR003903">
    <property type="entry name" value="UIM_dom"/>
</dbReference>
<comment type="function">
    <text evidence="7">Ubiquitin-binding protein that specifically recognizes and binds 'Lys-63'-linked ubiquitin. Does not bind 'Lys-48'-linked ubiquitin. Positively regulates the internalization of ligand-activated EGFR by binding to the Ub moiety of ubiquitinated EGFR at the cell membrane.</text>
</comment>
<keyword evidence="5" id="KW-0967">Endosome</keyword>
<feature type="repeat" description="ANK" evidence="8">
    <location>
        <begin position="41"/>
        <end position="73"/>
    </location>
</feature>
<dbReference type="PROSITE" id="PS50088">
    <property type="entry name" value="ANK_REPEAT"/>
    <property type="match status" value="1"/>
</dbReference>
<dbReference type="Pfam" id="PF11904">
    <property type="entry name" value="ANKRD13_C"/>
    <property type="match status" value="1"/>
</dbReference>
<keyword evidence="8" id="KW-0040">ANK repeat</keyword>
<keyword evidence="3" id="KW-1003">Cell membrane</keyword>
<dbReference type="GO" id="GO:0140036">
    <property type="term" value="F:ubiquitin-modified protein reader activity"/>
    <property type="evidence" value="ECO:0007669"/>
    <property type="project" value="UniProtKB-ARBA"/>
</dbReference>
<evidence type="ECO:0000256" key="5">
    <source>
        <dbReference type="ARBA" id="ARBA00022753"/>
    </source>
</evidence>
<dbReference type="InterPro" id="IPR002110">
    <property type="entry name" value="Ankyrin_rpt"/>
</dbReference>
<dbReference type="Pfam" id="PF12796">
    <property type="entry name" value="Ank_2"/>
    <property type="match status" value="1"/>
</dbReference>
<evidence type="ECO:0000256" key="8">
    <source>
        <dbReference type="PROSITE-ProRule" id="PRU00023"/>
    </source>
</evidence>
<dbReference type="PROSITE" id="PS50297">
    <property type="entry name" value="ANK_REP_REGION"/>
    <property type="match status" value="1"/>
</dbReference>
<dbReference type="STRING" id="6573.A0A210R2H2"/>
<comment type="subcellular location">
    <subcellularLocation>
        <location evidence="1">Cell membrane</location>
    </subcellularLocation>
    <subcellularLocation>
        <location evidence="2">Late endosome</location>
    </subcellularLocation>
</comment>
<dbReference type="Gene3D" id="1.25.40.20">
    <property type="entry name" value="Ankyrin repeat-containing domain"/>
    <property type="match status" value="1"/>
</dbReference>
<feature type="region of interest" description="Disordered" evidence="9">
    <location>
        <begin position="542"/>
        <end position="567"/>
    </location>
</feature>
<dbReference type="GO" id="GO:0005886">
    <property type="term" value="C:plasma membrane"/>
    <property type="evidence" value="ECO:0007669"/>
    <property type="project" value="UniProtKB-SubCell"/>
</dbReference>
<evidence type="ECO:0000259" key="10">
    <source>
        <dbReference type="Pfam" id="PF11904"/>
    </source>
</evidence>
<dbReference type="InterPro" id="IPR036770">
    <property type="entry name" value="Ankyrin_rpt-contain_sf"/>
</dbReference>
<dbReference type="SMART" id="SM00248">
    <property type="entry name" value="ANK"/>
    <property type="match status" value="2"/>
</dbReference>